<reference evidence="2 3" key="1">
    <citation type="submission" date="2014-11" db="EMBL/GenBank/DDBJ databases">
        <title>Genome sequence of Microbacterium mangrovi MUSC 115(T).</title>
        <authorList>
            <person name="Lee L.-H."/>
        </authorList>
    </citation>
    <scope>NUCLEOTIDE SEQUENCE [LARGE SCALE GENOMIC DNA]</scope>
    <source>
        <strain evidence="2 3">MUSC 115</strain>
    </source>
</reference>
<dbReference type="InterPro" id="IPR025736">
    <property type="entry name" value="PucR_C-HTH_dom"/>
</dbReference>
<dbReference type="Gene3D" id="1.10.10.2840">
    <property type="entry name" value="PucR C-terminal helix-turn-helix domain"/>
    <property type="match status" value="1"/>
</dbReference>
<sequence length="474" mass="49381">MVRDVASVARALGGAISPGAVDPAVPVDAVVDLADLTVIGNPMFATLVVCERAGLVAALGDGAAASDLLHATVAVCADDDAALRDALAGAGVTAILGTRDPGILLRPMLDALLAVDAAAEDRRVMTAMRVLTLAARRGGVRGVVAELAHRLDGWVVLLDRHGEMIATSGAGSLHIKDAVASAQGSPVRIRHGALHVHPVGPGEDISARLVVAPRLDAVARGRELGSQAAALLDLLLRTNDTSVTERLGRAAMIDALLGGGPAAAALLREWGVHERTLTGFALEPRSGNVDGERLLKHWLEELGAPYVFATDHGVLHGFLRDDHVDPLAERVQAYPSPLFLGLGTSAAVQTLAGTADEARQALASAEVSGDRVVRYAAIPTVRLVLARLGTQDAASLTRVLDPLRDESGRHGELTNTLRVFLQGNGAWGTAATRLGVHRQTLASRIGRVEELTGLSLADPDDRAAAWLALRALDR</sequence>
<keyword evidence="3" id="KW-1185">Reference proteome</keyword>
<dbReference type="STRING" id="1348253.LK09_01700"/>
<evidence type="ECO:0000259" key="1">
    <source>
        <dbReference type="Pfam" id="PF13556"/>
    </source>
</evidence>
<accession>A0A0B2AEC4</accession>
<comment type="caution">
    <text evidence="2">The sequence shown here is derived from an EMBL/GenBank/DDBJ whole genome shotgun (WGS) entry which is preliminary data.</text>
</comment>
<dbReference type="PANTHER" id="PTHR33744">
    <property type="entry name" value="CARBOHYDRATE DIACID REGULATOR"/>
    <property type="match status" value="1"/>
</dbReference>
<dbReference type="RefSeq" id="WP_039394736.1">
    <property type="nucleotide sequence ID" value="NZ_JTDK01000001.1"/>
</dbReference>
<proteinExistence type="predicted"/>
<dbReference type="EMBL" id="JTDK01000001">
    <property type="protein sequence ID" value="KHL00076.1"/>
    <property type="molecule type" value="Genomic_DNA"/>
</dbReference>
<feature type="domain" description="PucR C-terminal helix-turn-helix" evidence="1">
    <location>
        <begin position="413"/>
        <end position="471"/>
    </location>
</feature>
<dbReference type="Proteomes" id="UP000031030">
    <property type="component" value="Unassembled WGS sequence"/>
</dbReference>
<organism evidence="2 3">
    <name type="scientific">Microbacterium mangrovi</name>
    <dbReference type="NCBI Taxonomy" id="1348253"/>
    <lineage>
        <taxon>Bacteria</taxon>
        <taxon>Bacillati</taxon>
        <taxon>Actinomycetota</taxon>
        <taxon>Actinomycetes</taxon>
        <taxon>Micrococcales</taxon>
        <taxon>Microbacteriaceae</taxon>
        <taxon>Microbacterium</taxon>
    </lineage>
</organism>
<dbReference type="Pfam" id="PF13556">
    <property type="entry name" value="HTH_30"/>
    <property type="match status" value="1"/>
</dbReference>
<dbReference type="OrthoDB" id="3170447at2"/>
<dbReference type="InterPro" id="IPR051448">
    <property type="entry name" value="CdaR-like_regulators"/>
</dbReference>
<evidence type="ECO:0000313" key="2">
    <source>
        <dbReference type="EMBL" id="KHL00076.1"/>
    </source>
</evidence>
<evidence type="ECO:0000313" key="3">
    <source>
        <dbReference type="Proteomes" id="UP000031030"/>
    </source>
</evidence>
<name>A0A0B2AEC4_9MICO</name>
<gene>
    <name evidence="2" type="ORF">LK09_01700</name>
</gene>
<dbReference type="AlphaFoldDB" id="A0A0B2AEC4"/>
<protein>
    <submittedName>
        <fullName evidence="2">PucR family transcriptional regulator</fullName>
    </submittedName>
</protein>
<dbReference type="InterPro" id="IPR042070">
    <property type="entry name" value="PucR_C-HTH_sf"/>
</dbReference>